<dbReference type="RefSeq" id="WP_306768907.1">
    <property type="nucleotide sequence ID" value="NZ_JBBFKB010000108.1"/>
</dbReference>
<accession>A0AB35Y353</accession>
<comment type="caution">
    <text evidence="1">The sequence shown here is derived from an EMBL/GenBank/DDBJ whole genome shotgun (WGS) entry which is preliminary data.</text>
</comment>
<name>A0AB35Y353_9FIRM</name>
<evidence type="ECO:0000313" key="2">
    <source>
        <dbReference type="Proteomes" id="UP001379600"/>
    </source>
</evidence>
<organism evidence="1 2">
    <name type="scientific">Faecalibacterium taiwanense</name>
    <dbReference type="NCBI Taxonomy" id="3030638"/>
    <lineage>
        <taxon>Bacteria</taxon>
        <taxon>Bacillati</taxon>
        <taxon>Bacillota</taxon>
        <taxon>Clostridia</taxon>
        <taxon>Eubacteriales</taxon>
        <taxon>Oscillospiraceae</taxon>
        <taxon>Faecalibacterium</taxon>
    </lineage>
</organism>
<reference evidence="1 2" key="1">
    <citation type="submission" date="2024-03" db="EMBL/GenBank/DDBJ databases">
        <authorList>
            <person name="Plomp N."/>
            <person name="Harmsen H.J."/>
        </authorList>
    </citation>
    <scope>NUCLEOTIDE SEQUENCE [LARGE SCALE GENOMIC DNA]</scope>
    <source>
        <strain evidence="1 2">HTF-76H</strain>
    </source>
</reference>
<dbReference type="EMBL" id="JBBFKC010000008">
    <property type="protein sequence ID" value="MEJ3691434.1"/>
    <property type="molecule type" value="Genomic_DNA"/>
</dbReference>
<protein>
    <submittedName>
        <fullName evidence="1">Uncharacterized protein</fullName>
    </submittedName>
</protein>
<sequence>MKQKERLDEKVKQERTEPDHHRKIIIKGITVYESFRPEGSELWDCLLQSMGKH</sequence>
<dbReference type="Proteomes" id="UP001379600">
    <property type="component" value="Unassembled WGS sequence"/>
</dbReference>
<gene>
    <name evidence="1" type="ORF">WF787_09420</name>
</gene>
<keyword evidence="2" id="KW-1185">Reference proteome</keyword>
<dbReference type="AlphaFoldDB" id="A0AB35Y353"/>
<proteinExistence type="predicted"/>
<evidence type="ECO:0000313" key="1">
    <source>
        <dbReference type="EMBL" id="MEJ3691434.1"/>
    </source>
</evidence>